<dbReference type="FunFam" id="1.10.8.10:FF:000005">
    <property type="entry name" value="Non-specific serine/threonine protein kinase"/>
    <property type="match status" value="1"/>
</dbReference>
<feature type="compositionally biased region" description="Polar residues" evidence="12">
    <location>
        <begin position="100"/>
        <end position="112"/>
    </location>
</feature>
<feature type="compositionally biased region" description="Polar residues" evidence="12">
    <location>
        <begin position="1205"/>
        <end position="1218"/>
    </location>
</feature>
<dbReference type="OrthoDB" id="504170at2759"/>
<dbReference type="RefSeq" id="XP_024354077.1">
    <property type="nucleotide sequence ID" value="XM_024491571.1"/>
</dbReference>
<feature type="domain" description="UBA" evidence="14">
    <location>
        <begin position="644"/>
        <end position="690"/>
    </location>
</feature>
<feature type="region of interest" description="Disordered" evidence="12">
    <location>
        <begin position="1205"/>
        <end position="1346"/>
    </location>
</feature>
<dbReference type="SUPFAM" id="SSF56112">
    <property type="entry name" value="Protein kinase-like (PK-like)"/>
    <property type="match status" value="1"/>
</dbReference>
<evidence type="ECO:0000256" key="2">
    <source>
        <dbReference type="ARBA" id="ARBA00012513"/>
    </source>
</evidence>
<dbReference type="PROSITE" id="PS50030">
    <property type="entry name" value="UBA"/>
    <property type="match status" value="1"/>
</dbReference>
<dbReference type="Gene3D" id="1.10.510.10">
    <property type="entry name" value="Transferase(Phosphotransferase) domain 1"/>
    <property type="match status" value="1"/>
</dbReference>
<feature type="compositionally biased region" description="Polar residues" evidence="12">
    <location>
        <begin position="124"/>
        <end position="134"/>
    </location>
</feature>
<comment type="catalytic activity">
    <reaction evidence="11">
        <text>L-seryl-[protein] + ATP = O-phospho-L-seryl-[protein] + ADP + H(+)</text>
        <dbReference type="Rhea" id="RHEA:17989"/>
        <dbReference type="Rhea" id="RHEA-COMP:9863"/>
        <dbReference type="Rhea" id="RHEA-COMP:11604"/>
        <dbReference type="ChEBI" id="CHEBI:15378"/>
        <dbReference type="ChEBI" id="CHEBI:29999"/>
        <dbReference type="ChEBI" id="CHEBI:30616"/>
        <dbReference type="ChEBI" id="CHEBI:83421"/>
        <dbReference type="ChEBI" id="CHEBI:456216"/>
        <dbReference type="EC" id="2.7.11.1"/>
    </reaction>
</comment>
<comment type="function">
    <text evidence="8">May play a role in sperm motility, especially in the regulation of flagellar function.</text>
</comment>
<evidence type="ECO:0000256" key="1">
    <source>
        <dbReference type="ARBA" id="ARBA00006234"/>
    </source>
</evidence>
<keyword evidence="3" id="KW-0723">Serine/threonine-protein kinase</keyword>
<keyword evidence="17" id="KW-1185">Reference proteome</keyword>
<evidence type="ECO:0000256" key="4">
    <source>
        <dbReference type="ARBA" id="ARBA00022679"/>
    </source>
</evidence>
<feature type="compositionally biased region" description="Polar residues" evidence="12">
    <location>
        <begin position="924"/>
        <end position="940"/>
    </location>
</feature>
<evidence type="ECO:0000259" key="14">
    <source>
        <dbReference type="PROSITE" id="PS50030"/>
    </source>
</evidence>
<comment type="catalytic activity">
    <reaction evidence="10">
        <text>L-threonyl-[protein] + ATP = O-phospho-L-threonyl-[protein] + ADP + H(+)</text>
        <dbReference type="Rhea" id="RHEA:46608"/>
        <dbReference type="Rhea" id="RHEA-COMP:11060"/>
        <dbReference type="Rhea" id="RHEA-COMP:11605"/>
        <dbReference type="ChEBI" id="CHEBI:15378"/>
        <dbReference type="ChEBI" id="CHEBI:30013"/>
        <dbReference type="ChEBI" id="CHEBI:30616"/>
        <dbReference type="ChEBI" id="CHEBI:61977"/>
        <dbReference type="ChEBI" id="CHEBI:456216"/>
        <dbReference type="EC" id="2.7.11.1"/>
    </reaction>
</comment>
<comment type="caution">
    <text evidence="16">The sequence shown here is derived from an EMBL/GenBank/DDBJ whole genome shotgun (WGS) entry which is preliminary data.</text>
</comment>
<comment type="similarity">
    <text evidence="1">Belongs to the protein kinase superfamily. CAMK Ser/Thr protein kinase family. SNF1 subfamily.</text>
</comment>
<dbReference type="Pfam" id="PF02149">
    <property type="entry name" value="KA1"/>
    <property type="match status" value="1"/>
</dbReference>
<feature type="compositionally biased region" description="Low complexity" evidence="12">
    <location>
        <begin position="1219"/>
        <end position="1236"/>
    </location>
</feature>
<dbReference type="Gene3D" id="3.30.310.80">
    <property type="entry name" value="Kinase associated domain 1, KA1"/>
    <property type="match status" value="1"/>
</dbReference>
<dbReference type="GO" id="GO:0035556">
    <property type="term" value="P:intracellular signal transduction"/>
    <property type="evidence" value="ECO:0007669"/>
    <property type="project" value="TreeGrafter"/>
</dbReference>
<dbReference type="PROSITE" id="PS50032">
    <property type="entry name" value="KA1"/>
    <property type="match status" value="1"/>
</dbReference>
<dbReference type="SMART" id="SM00220">
    <property type="entry name" value="S_TKc"/>
    <property type="match status" value="1"/>
</dbReference>
<keyword evidence="7" id="KW-0067">ATP-binding</keyword>
<name>W6UQ07_ECHGR</name>
<evidence type="ECO:0000256" key="10">
    <source>
        <dbReference type="ARBA" id="ARBA00047899"/>
    </source>
</evidence>
<gene>
    <name evidence="16" type="ORF">EGR_02322</name>
</gene>
<dbReference type="InterPro" id="IPR015940">
    <property type="entry name" value="UBA"/>
</dbReference>
<dbReference type="InterPro" id="IPR001772">
    <property type="entry name" value="KA1_dom"/>
</dbReference>
<feature type="compositionally biased region" description="Polar residues" evidence="12">
    <location>
        <begin position="1399"/>
        <end position="1414"/>
    </location>
</feature>
<evidence type="ECO:0000313" key="17">
    <source>
        <dbReference type="Proteomes" id="UP000019149"/>
    </source>
</evidence>
<evidence type="ECO:0000259" key="13">
    <source>
        <dbReference type="PROSITE" id="PS50011"/>
    </source>
</evidence>
<dbReference type="KEGG" id="egl:EGR_02322"/>
<feature type="compositionally biased region" description="Polar residues" evidence="12">
    <location>
        <begin position="732"/>
        <end position="741"/>
    </location>
</feature>
<feature type="compositionally biased region" description="Polar residues" evidence="12">
    <location>
        <begin position="1382"/>
        <end position="1391"/>
    </location>
</feature>
<accession>W6UQ07</accession>
<evidence type="ECO:0000256" key="3">
    <source>
        <dbReference type="ARBA" id="ARBA00022527"/>
    </source>
</evidence>
<feature type="compositionally biased region" description="Acidic residues" evidence="12">
    <location>
        <begin position="1237"/>
        <end position="1267"/>
    </location>
</feature>
<feature type="compositionally biased region" description="Low complexity" evidence="12">
    <location>
        <begin position="1427"/>
        <end position="1440"/>
    </location>
</feature>
<evidence type="ECO:0000256" key="7">
    <source>
        <dbReference type="ARBA" id="ARBA00022840"/>
    </source>
</evidence>
<feature type="region of interest" description="Disordered" evidence="12">
    <location>
        <begin position="1471"/>
        <end position="1502"/>
    </location>
</feature>
<comment type="similarity">
    <text evidence="9">Belongs to the protein kinase superfamily. CAMK Ser/Thr protein kinase family. Smok subfamily.</text>
</comment>
<dbReference type="PROSITE" id="PS00108">
    <property type="entry name" value="PROTEIN_KINASE_ST"/>
    <property type="match status" value="1"/>
</dbReference>
<feature type="compositionally biased region" description="Polar residues" evidence="12">
    <location>
        <begin position="897"/>
        <end position="912"/>
    </location>
</feature>
<dbReference type="OMA" id="MSHECEM"/>
<feature type="region of interest" description="Disordered" evidence="12">
    <location>
        <begin position="697"/>
        <end position="786"/>
    </location>
</feature>
<dbReference type="CDD" id="cd14337">
    <property type="entry name" value="UBA_MARK_Par1"/>
    <property type="match status" value="1"/>
</dbReference>
<feature type="compositionally biased region" description="Polar residues" evidence="12">
    <location>
        <begin position="1482"/>
        <end position="1502"/>
    </location>
</feature>
<dbReference type="GO" id="GO:0005524">
    <property type="term" value="F:ATP binding"/>
    <property type="evidence" value="ECO:0007669"/>
    <property type="project" value="UniProtKB-KW"/>
</dbReference>
<evidence type="ECO:0000256" key="9">
    <source>
        <dbReference type="ARBA" id="ARBA00038181"/>
    </source>
</evidence>
<dbReference type="PROSITE" id="PS50011">
    <property type="entry name" value="PROTEIN_KINASE_DOM"/>
    <property type="match status" value="1"/>
</dbReference>
<proteinExistence type="inferred from homology"/>
<dbReference type="SUPFAM" id="SSF103243">
    <property type="entry name" value="KA1-like"/>
    <property type="match status" value="1"/>
</dbReference>
<dbReference type="GO" id="GO:0050321">
    <property type="term" value="F:tau-protein kinase activity"/>
    <property type="evidence" value="ECO:0007669"/>
    <property type="project" value="TreeGrafter"/>
</dbReference>
<sequence length="1640" mass="175814">MALLHDKRIRVMYTILHCEVFWKCLEALLPLSDLEFGHGVMLLLENPKSGSFMYPYSSAAPSNPPVVVTPDSDSTSAMLLPGQPQSPTAMLYSPPAYASGPSQQKQAYLNNSGGNGATGPAANSGVNPSTTNNGAMLDIMSHSLMQSPSTQQANSNTGSFYCWPPPPGTGAPASNVATARLPHLTQRRGGGGGAAYRISSQNPPSDFSHAQYYFRQQQQQLAPHKAASETGGYGCVPSKLMGSGTSATTTSGSSSSNNWKERPHVGKYSLIRTIGKGNFAKVKLAQHVTTGMEVDQCLTAFPGRRQSYRQDTAESDEPKKVCDGIVNVRGRRLNPPARVRAYVCAWLPHWRRMMNNLRAIPAADSMKCASPVALVWFGACVAKIICVRRLGGVLPMRRNASGYLGAFSSLFQLFREVRIMKTLDHPNIIKLLEVIESEKHLYLVMEYASNGEVFDYLVTHGKMKEKDARIKFRQIVSAVQYCHAKNIVHRDLKAENLLLDESMNLKIADFGFSNNYSAGRKLDTFCGSPPYAAPELFLGRKYDGPEVDVWSLGVILYTLVSGSLPFDGKNLKELRECVLRGSYRVPFYMSHECEMLLRKMLVLNPTKRASLLDIMKDKWLNTTFEDNILQPFKEDLPNYNDPERIQDNYFCFFELIEWMVQMGFSRSDIHDSLMKQRFNNITATYILLGQRKRKSLPWPPTLSGVMQPRSLPSDMPMSDGSASSSTAAGSGRQPSSQARQLTSTTTSTAAASFRRPFHNPSSLADATNRKHSNADIDSNYASDGYRKTTISGASTTGGGGGQSKVTPTLTAANAEGDASIVNAPLAITDNDDVNNVSIPTNTIVTTTAGTIVSTTGTLKRQQTRPDSQQPTTNLTTSPAPSPPPPESSSTSKPLKNQFVTLSTSANSPSTVNPVVGTFKDSRNGHTNSRPSATSAQTSSRGVPAVSKHPSFTHRNILTGTEDDFNVPILAPRASDAAVAGAEASLGGRVSKRDDTTSNPSTIVATTRAQPYELINPAALESSLQNASDMAGISSNTNQSLFLRNHPSLGYRSLRLPADAAAELRAAAAAATLSGTATMGEAHPSTYYNTGGIYVSHLHQTGGGVGSSGHTGTKSASPTQEVTVVAGGENKRLAGGGGGFSVPFGRNVPGRSTIQHVPASETRDRLALERADQWSRPLVRHPGTAAHMDQKTTLADLYNQNLIQTQATGRQSPSDLSEISVTSNSTTAKASSNSGSVDDFEADEDGGEDEGDEGEEELDVDEDVDDECSSASASANFRRRHPIGVGGGGAPAAFSRSRFNRDGTPISLQETPTVVKARASTLSKTESRKTSTNSGSGSSGSSSSGGGFLRNLSMRFSRSKLFRLPFGNGGGTSSSSQQREQDMTTPDYSTLRSLRGVPGTSPSEVAQTPVTTPKLSSHRLTTGGGGITRSRSTVSGGRSSSCRAKSPGRIFGLMDQQQAQHHVSRRSGFVPETPATAERTSRDITPTNNNVYTRSASSVTAPRNSLVEHSIQSGGGSGGAGTSGGNARVLFRMESNTRRQLDEMMAEIKHALLASGVAFSQTDHPHRLHCTWVVGGTTPETDLDSGLPITSVTGSGEILRLELEVCKLPKEGMNGVRFKRLAGPAAEFKRISQKLAEDLKL</sequence>
<keyword evidence="5" id="KW-0547">Nucleotide-binding</keyword>
<dbReference type="PANTHER" id="PTHR24346">
    <property type="entry name" value="MAP/MICROTUBULE AFFINITY-REGULATING KINASE"/>
    <property type="match status" value="1"/>
</dbReference>
<evidence type="ECO:0000313" key="16">
    <source>
        <dbReference type="EMBL" id="EUB62881.1"/>
    </source>
</evidence>
<evidence type="ECO:0000256" key="12">
    <source>
        <dbReference type="SAM" id="MobiDB-lite"/>
    </source>
</evidence>
<evidence type="ECO:0000256" key="8">
    <source>
        <dbReference type="ARBA" id="ARBA00037391"/>
    </source>
</evidence>
<dbReference type="InterPro" id="IPR028375">
    <property type="entry name" value="KA1/Ssp2_C"/>
</dbReference>
<dbReference type="EC" id="2.7.11.1" evidence="2"/>
<reference evidence="16 17" key="1">
    <citation type="journal article" date="2013" name="Nat. Genet.">
        <title>The genome of the hydatid tapeworm Echinococcus granulosus.</title>
        <authorList>
            <person name="Zheng H."/>
            <person name="Zhang W."/>
            <person name="Zhang L."/>
            <person name="Zhang Z."/>
            <person name="Li J."/>
            <person name="Lu G."/>
            <person name="Zhu Y."/>
            <person name="Wang Y."/>
            <person name="Huang Y."/>
            <person name="Liu J."/>
            <person name="Kang H."/>
            <person name="Chen J."/>
            <person name="Wang L."/>
            <person name="Chen A."/>
            <person name="Yu S."/>
            <person name="Gao Z."/>
            <person name="Jin L."/>
            <person name="Gu W."/>
            <person name="Wang Z."/>
            <person name="Zhao L."/>
            <person name="Shi B."/>
            <person name="Wen H."/>
            <person name="Lin R."/>
            <person name="Jones M.K."/>
            <person name="Brejova B."/>
            <person name="Vinar T."/>
            <person name="Zhao G."/>
            <person name="McManus D.P."/>
            <person name="Chen Z."/>
            <person name="Zhou Y."/>
            <person name="Wang S."/>
        </authorList>
    </citation>
    <scope>NUCLEOTIDE SEQUENCE [LARGE SCALE GENOMIC DNA]</scope>
</reference>
<dbReference type="FunFam" id="1.10.510.10:FF:000002">
    <property type="entry name" value="Non-specific serine/threonine protein kinase"/>
    <property type="match status" value="1"/>
</dbReference>
<dbReference type="Proteomes" id="UP000019149">
    <property type="component" value="Unassembled WGS sequence"/>
</dbReference>
<keyword evidence="4" id="KW-0808">Transferase</keyword>
<feature type="domain" description="Protein kinase" evidence="13">
    <location>
        <begin position="268"/>
        <end position="620"/>
    </location>
</feature>
<dbReference type="GO" id="GO:0106310">
    <property type="term" value="F:protein serine kinase activity"/>
    <property type="evidence" value="ECO:0007669"/>
    <property type="project" value="RHEA"/>
</dbReference>
<feature type="domain" description="KA1" evidence="15">
    <location>
        <begin position="1591"/>
        <end position="1640"/>
    </location>
</feature>
<dbReference type="InterPro" id="IPR000719">
    <property type="entry name" value="Prot_kinase_dom"/>
</dbReference>
<feature type="region of interest" description="Disordered" evidence="12">
    <location>
        <begin position="854"/>
        <end position="947"/>
    </location>
</feature>
<dbReference type="STRING" id="6210.W6UQ07"/>
<evidence type="ECO:0000256" key="11">
    <source>
        <dbReference type="ARBA" id="ARBA00048679"/>
    </source>
</evidence>
<dbReference type="EMBL" id="APAU02000010">
    <property type="protein sequence ID" value="EUB62881.1"/>
    <property type="molecule type" value="Genomic_DNA"/>
</dbReference>
<organism evidence="16 17">
    <name type="scientific">Echinococcus granulosus</name>
    <name type="common">Hydatid tapeworm</name>
    <dbReference type="NCBI Taxonomy" id="6210"/>
    <lineage>
        <taxon>Eukaryota</taxon>
        <taxon>Metazoa</taxon>
        <taxon>Spiralia</taxon>
        <taxon>Lophotrochozoa</taxon>
        <taxon>Platyhelminthes</taxon>
        <taxon>Cestoda</taxon>
        <taxon>Eucestoda</taxon>
        <taxon>Cyclophyllidea</taxon>
        <taxon>Taeniidae</taxon>
        <taxon>Echinococcus</taxon>
        <taxon>Echinococcus granulosus group</taxon>
    </lineage>
</organism>
<feature type="compositionally biased region" description="Low complexity" evidence="12">
    <location>
        <begin position="742"/>
        <end position="752"/>
    </location>
</feature>
<feature type="compositionally biased region" description="Low complexity" evidence="12">
    <location>
        <begin position="712"/>
        <end position="731"/>
    </location>
</feature>
<dbReference type="GO" id="GO:0000226">
    <property type="term" value="P:microtubule cytoskeleton organization"/>
    <property type="evidence" value="ECO:0007669"/>
    <property type="project" value="TreeGrafter"/>
</dbReference>
<dbReference type="PANTHER" id="PTHR24346:SF82">
    <property type="entry name" value="KP78A-RELATED"/>
    <property type="match status" value="1"/>
</dbReference>
<dbReference type="GO" id="GO:0005737">
    <property type="term" value="C:cytoplasm"/>
    <property type="evidence" value="ECO:0007669"/>
    <property type="project" value="TreeGrafter"/>
</dbReference>
<dbReference type="GeneID" id="36338037"/>
<dbReference type="InterPro" id="IPR008271">
    <property type="entry name" value="Ser/Thr_kinase_AS"/>
</dbReference>
<dbReference type="CTD" id="36338037"/>
<feature type="region of interest" description="Disordered" evidence="12">
    <location>
        <begin position="95"/>
        <end position="135"/>
    </location>
</feature>
<feature type="region of interest" description="Disordered" evidence="12">
    <location>
        <begin position="1362"/>
        <end position="1444"/>
    </location>
</feature>
<feature type="compositionally biased region" description="Polar residues" evidence="12">
    <location>
        <begin position="858"/>
        <end position="869"/>
    </location>
</feature>
<dbReference type="Gene3D" id="3.30.200.20">
    <property type="entry name" value="Phosphorylase Kinase, domain 1"/>
    <property type="match status" value="2"/>
</dbReference>
<evidence type="ECO:0000256" key="6">
    <source>
        <dbReference type="ARBA" id="ARBA00022777"/>
    </source>
</evidence>
<dbReference type="Pfam" id="PF00069">
    <property type="entry name" value="Pkinase"/>
    <property type="match status" value="1"/>
</dbReference>
<dbReference type="Gene3D" id="1.10.8.10">
    <property type="entry name" value="DNA helicase RuvA subunit, C-terminal domain"/>
    <property type="match status" value="1"/>
</dbReference>
<dbReference type="InterPro" id="IPR011009">
    <property type="entry name" value="Kinase-like_dom_sf"/>
</dbReference>
<evidence type="ECO:0000259" key="15">
    <source>
        <dbReference type="PROSITE" id="PS50032"/>
    </source>
</evidence>
<keyword evidence="6 16" id="KW-0418">Kinase</keyword>
<protein>
    <recommendedName>
        <fullName evidence="2">non-specific serine/threonine protein kinase</fullName>
        <ecNumber evidence="2">2.7.11.1</ecNumber>
    </recommendedName>
</protein>
<evidence type="ECO:0000256" key="5">
    <source>
        <dbReference type="ARBA" id="ARBA00022741"/>
    </source>
</evidence>